<dbReference type="Pfam" id="PF06045">
    <property type="entry name" value="Rhamnogal_lyase"/>
    <property type="match status" value="1"/>
</dbReference>
<evidence type="ECO:0000313" key="2">
    <source>
        <dbReference type="EMBL" id="PHT64688.1"/>
    </source>
</evidence>
<dbReference type="InterPro" id="IPR029411">
    <property type="entry name" value="RG-lyase_III"/>
</dbReference>
<dbReference type="InterPro" id="IPR014718">
    <property type="entry name" value="GH-type_carb-bd"/>
</dbReference>
<dbReference type="PANTHER" id="PTHR32018:SF35">
    <property type="entry name" value="RHAMNOGALACTURONAN ENDOLYASE"/>
    <property type="match status" value="1"/>
</dbReference>
<feature type="non-terminal residue" evidence="2">
    <location>
        <position position="1"/>
    </location>
</feature>
<accession>A0A2G2Y4N7</accession>
<dbReference type="SUPFAM" id="SSF74650">
    <property type="entry name" value="Galactose mutarotase-like"/>
    <property type="match status" value="1"/>
</dbReference>
<dbReference type="Pfam" id="PF14683">
    <property type="entry name" value="CBM-like"/>
    <property type="match status" value="1"/>
</dbReference>
<dbReference type="OMA" id="VHKYKNN"/>
<comment type="caution">
    <text evidence="2">The sequence shown here is derived from an EMBL/GenBank/DDBJ whole genome shotgun (WGS) entry which is preliminary data.</text>
</comment>
<dbReference type="Gramene" id="PHT64688">
    <property type="protein sequence ID" value="PHT64688"/>
    <property type="gene ID" value="T459_29113"/>
</dbReference>
<reference evidence="2 3" key="2">
    <citation type="journal article" date="2017" name="Genome Biol.">
        <title>New reference genome sequences of hot pepper reveal the massive evolution of plant disease-resistance genes by retroduplication.</title>
        <authorList>
            <person name="Kim S."/>
            <person name="Park J."/>
            <person name="Yeom S.I."/>
            <person name="Kim Y.M."/>
            <person name="Seo E."/>
            <person name="Kim K.T."/>
            <person name="Kim M.S."/>
            <person name="Lee J.M."/>
            <person name="Cheong K."/>
            <person name="Shin H.S."/>
            <person name="Kim S.B."/>
            <person name="Han K."/>
            <person name="Lee J."/>
            <person name="Park M."/>
            <person name="Lee H.A."/>
            <person name="Lee H.Y."/>
            <person name="Lee Y."/>
            <person name="Oh S."/>
            <person name="Lee J.H."/>
            <person name="Choi E."/>
            <person name="Choi E."/>
            <person name="Lee S.E."/>
            <person name="Jeon J."/>
            <person name="Kim H."/>
            <person name="Choi G."/>
            <person name="Song H."/>
            <person name="Lee J."/>
            <person name="Lee S.C."/>
            <person name="Kwon J.K."/>
            <person name="Lee H.Y."/>
            <person name="Koo N."/>
            <person name="Hong Y."/>
            <person name="Kim R.W."/>
            <person name="Kang W.H."/>
            <person name="Huh J.H."/>
            <person name="Kang B.C."/>
            <person name="Yang T.J."/>
            <person name="Lee Y.H."/>
            <person name="Bennetzen J.L."/>
            <person name="Choi D."/>
        </authorList>
    </citation>
    <scope>NUCLEOTIDE SEQUENCE [LARGE SCALE GENOMIC DNA]</scope>
    <source>
        <strain evidence="3">cv. CM334</strain>
    </source>
</reference>
<dbReference type="GO" id="GO:0003824">
    <property type="term" value="F:catalytic activity"/>
    <property type="evidence" value="ECO:0007669"/>
    <property type="project" value="InterPro"/>
</dbReference>
<dbReference type="InterPro" id="IPR008979">
    <property type="entry name" value="Galactose-bd-like_sf"/>
</dbReference>
<dbReference type="Proteomes" id="UP000222542">
    <property type="component" value="Unassembled WGS sequence"/>
</dbReference>
<dbReference type="InterPro" id="IPR051850">
    <property type="entry name" value="Polysacch_Lyase_4"/>
</dbReference>
<proteinExistence type="predicted"/>
<sequence>YWDIIWNNTGPQTTRKKILGTSFEVIIENENQTEISFKRTWNASQSNEPPLKIDKRFIMLRDTPGFYTYTIVERLEGWPHSYIQNLRIVFKLQQDVFNYMSVSDERQRFMPTAEDRENGKVLDYKEAVLLTSPTNSNFKGEVDDKYFYASDNKDGKVYGWVSNTNPPLGFWMINPSNEYRTGGPLRQDLTTHVGPTVLSVFVSTHYAGEDLAIKFQHEETWKKVIGPVFVYLNSDPLAKENPSILWNDAKKRMNEEVASWPYEFPVSKDYIKSNQRGTVRGQLLVHDRILIIYSIFVCRFRQYGLWKQYSVLYPKNDLVYNVETGNYSSDWFYAHVTRKIGNNTYNATTWKIIFDLANVDNSSNYTLQLALAAAHESELQVRVNDEKAQEPHFTTGYMGGSNAIARHGIHGLYWYHSIGIQGNLIVEGTNTIFLTQIMALTPYQGVMYDYIRFEGPHQ</sequence>
<dbReference type="CDD" id="cd10320">
    <property type="entry name" value="RGL4_N"/>
    <property type="match status" value="1"/>
</dbReference>
<dbReference type="AlphaFoldDB" id="A0A2G2Y4N7"/>
<protein>
    <recommendedName>
        <fullName evidence="1">Rhamnogalacturonan lyase domain-containing protein</fullName>
    </recommendedName>
</protein>
<reference evidence="2 3" key="1">
    <citation type="journal article" date="2014" name="Nat. Genet.">
        <title>Genome sequence of the hot pepper provides insights into the evolution of pungency in Capsicum species.</title>
        <authorList>
            <person name="Kim S."/>
            <person name="Park M."/>
            <person name="Yeom S.I."/>
            <person name="Kim Y.M."/>
            <person name="Lee J.M."/>
            <person name="Lee H.A."/>
            <person name="Seo E."/>
            <person name="Choi J."/>
            <person name="Cheong K."/>
            <person name="Kim K.T."/>
            <person name="Jung K."/>
            <person name="Lee G.W."/>
            <person name="Oh S.K."/>
            <person name="Bae C."/>
            <person name="Kim S.B."/>
            <person name="Lee H.Y."/>
            <person name="Kim S.Y."/>
            <person name="Kim M.S."/>
            <person name="Kang B.C."/>
            <person name="Jo Y.D."/>
            <person name="Yang H.B."/>
            <person name="Jeong H.J."/>
            <person name="Kang W.H."/>
            <person name="Kwon J.K."/>
            <person name="Shin C."/>
            <person name="Lim J.Y."/>
            <person name="Park J.H."/>
            <person name="Huh J.H."/>
            <person name="Kim J.S."/>
            <person name="Kim B.D."/>
            <person name="Cohen O."/>
            <person name="Paran I."/>
            <person name="Suh M.C."/>
            <person name="Lee S.B."/>
            <person name="Kim Y.K."/>
            <person name="Shin Y."/>
            <person name="Noh S.J."/>
            <person name="Park J."/>
            <person name="Seo Y.S."/>
            <person name="Kwon S.Y."/>
            <person name="Kim H.A."/>
            <person name="Park J.M."/>
            <person name="Kim H.J."/>
            <person name="Choi S.B."/>
            <person name="Bosland P.W."/>
            <person name="Reeves G."/>
            <person name="Jo S.H."/>
            <person name="Lee B.W."/>
            <person name="Cho H.T."/>
            <person name="Choi H.S."/>
            <person name="Lee M.S."/>
            <person name="Yu Y."/>
            <person name="Do Choi Y."/>
            <person name="Park B.S."/>
            <person name="van Deynze A."/>
            <person name="Ashrafi H."/>
            <person name="Hill T."/>
            <person name="Kim W.T."/>
            <person name="Pai H.S."/>
            <person name="Ahn H.K."/>
            <person name="Yeam I."/>
            <person name="Giovannoni J.J."/>
            <person name="Rose J.K."/>
            <person name="Sorensen I."/>
            <person name="Lee S.J."/>
            <person name="Kim R.W."/>
            <person name="Choi I.Y."/>
            <person name="Choi B.S."/>
            <person name="Lim J.S."/>
            <person name="Lee Y.H."/>
            <person name="Choi D."/>
        </authorList>
    </citation>
    <scope>NUCLEOTIDE SEQUENCE [LARGE SCALE GENOMIC DNA]</scope>
    <source>
        <strain evidence="3">cv. CM334</strain>
    </source>
</reference>
<organism evidence="2 3">
    <name type="scientific">Capsicum annuum</name>
    <name type="common">Capsicum pepper</name>
    <dbReference type="NCBI Taxonomy" id="4072"/>
    <lineage>
        <taxon>Eukaryota</taxon>
        <taxon>Viridiplantae</taxon>
        <taxon>Streptophyta</taxon>
        <taxon>Embryophyta</taxon>
        <taxon>Tracheophyta</taxon>
        <taxon>Spermatophyta</taxon>
        <taxon>Magnoliopsida</taxon>
        <taxon>eudicotyledons</taxon>
        <taxon>Gunneridae</taxon>
        <taxon>Pentapetalae</taxon>
        <taxon>asterids</taxon>
        <taxon>lamiids</taxon>
        <taxon>Solanales</taxon>
        <taxon>Solanaceae</taxon>
        <taxon>Solanoideae</taxon>
        <taxon>Capsiceae</taxon>
        <taxon>Capsicum</taxon>
    </lineage>
</organism>
<dbReference type="EMBL" id="AYRZ02000012">
    <property type="protein sequence ID" value="PHT64688.1"/>
    <property type="molecule type" value="Genomic_DNA"/>
</dbReference>
<dbReference type="STRING" id="4072.A0A2G2Y4N7"/>
<dbReference type="Gene3D" id="2.70.98.10">
    <property type="match status" value="1"/>
</dbReference>
<dbReference type="CDD" id="cd10317">
    <property type="entry name" value="RGL4_C"/>
    <property type="match status" value="1"/>
</dbReference>
<dbReference type="GO" id="GO:0030246">
    <property type="term" value="F:carbohydrate binding"/>
    <property type="evidence" value="ECO:0007669"/>
    <property type="project" value="InterPro"/>
</dbReference>
<dbReference type="GO" id="GO:0005975">
    <property type="term" value="P:carbohydrate metabolic process"/>
    <property type="evidence" value="ECO:0007669"/>
    <property type="project" value="InterPro"/>
</dbReference>
<name>A0A2G2Y4N7_CAPAN</name>
<dbReference type="Gene3D" id="2.60.120.260">
    <property type="entry name" value="Galactose-binding domain-like"/>
    <property type="match status" value="1"/>
</dbReference>
<evidence type="ECO:0000313" key="3">
    <source>
        <dbReference type="Proteomes" id="UP000222542"/>
    </source>
</evidence>
<dbReference type="PANTHER" id="PTHR32018">
    <property type="entry name" value="RHAMNOGALACTURONATE LYASE FAMILY PROTEIN"/>
    <property type="match status" value="1"/>
</dbReference>
<gene>
    <name evidence="2" type="ORF">T459_29113</name>
</gene>
<feature type="domain" description="Rhamnogalacturonan lyase" evidence="1">
    <location>
        <begin position="306"/>
        <end position="453"/>
    </location>
</feature>
<evidence type="ECO:0000259" key="1">
    <source>
        <dbReference type="Pfam" id="PF14683"/>
    </source>
</evidence>
<keyword evidence="3" id="KW-1185">Reference proteome</keyword>
<dbReference type="SUPFAM" id="SSF49785">
    <property type="entry name" value="Galactose-binding domain-like"/>
    <property type="match status" value="1"/>
</dbReference>
<dbReference type="InterPro" id="IPR011013">
    <property type="entry name" value="Gal_mutarotase_sf_dom"/>
</dbReference>
<dbReference type="InterPro" id="IPR010325">
    <property type="entry name" value="Rhamnogal_lyase"/>
</dbReference>